<evidence type="ECO:0000256" key="5">
    <source>
        <dbReference type="ARBA" id="ARBA00022679"/>
    </source>
</evidence>
<comment type="function">
    <text evidence="1">Catalyzes the synthesis of phosphoribosylpyrophosphate (PRPP) that is essential for nucleotide synthesis.</text>
</comment>
<evidence type="ECO:0000256" key="12">
    <source>
        <dbReference type="ARBA" id="ARBA00026067"/>
    </source>
</evidence>
<gene>
    <name evidence="16" type="ORF">OKIOD_LOCUS3851</name>
</gene>
<keyword evidence="9" id="KW-0418">Kinase</keyword>
<dbReference type="SUPFAM" id="SSF160909">
    <property type="entry name" value="ATP12-like"/>
    <property type="match status" value="1"/>
</dbReference>
<comment type="subunit">
    <text evidence="12">Homodimer. The active form is probably a hexamer composed of 3 homodimers.</text>
</comment>
<dbReference type="NCBIfam" id="TIGR01251">
    <property type="entry name" value="ribP_PPkin"/>
    <property type="match status" value="1"/>
</dbReference>
<dbReference type="InterPro" id="IPR000836">
    <property type="entry name" value="PRTase_dom"/>
</dbReference>
<dbReference type="Pfam" id="PF14572">
    <property type="entry name" value="Pribosyl_synth"/>
    <property type="match status" value="1"/>
</dbReference>
<dbReference type="SUPFAM" id="SSF53271">
    <property type="entry name" value="PRTase-like"/>
    <property type="match status" value="1"/>
</dbReference>
<evidence type="ECO:0000256" key="9">
    <source>
        <dbReference type="ARBA" id="ARBA00022777"/>
    </source>
</evidence>
<protein>
    <recommendedName>
        <fullName evidence="4">ribose-phosphate diphosphokinase</fullName>
        <ecNumber evidence="4">2.7.6.1</ecNumber>
    </recommendedName>
</protein>
<feature type="compositionally biased region" description="Acidic residues" evidence="14">
    <location>
        <begin position="658"/>
        <end position="690"/>
    </location>
</feature>
<dbReference type="EC" id="2.7.6.1" evidence="4"/>
<dbReference type="InterPro" id="IPR023335">
    <property type="entry name" value="ATP12_ortho_dom_sf"/>
</dbReference>
<dbReference type="PANTHER" id="PTHR10210:SF32">
    <property type="entry name" value="RIBOSE-PHOSPHATE PYROPHOSPHOKINASE 2"/>
    <property type="match status" value="1"/>
</dbReference>
<keyword evidence="5" id="KW-0808">Transferase</keyword>
<evidence type="ECO:0000256" key="3">
    <source>
        <dbReference type="ARBA" id="ARBA00006478"/>
    </source>
</evidence>
<organism evidence="16 17">
    <name type="scientific">Oikopleura dioica</name>
    <name type="common">Tunicate</name>
    <dbReference type="NCBI Taxonomy" id="34765"/>
    <lineage>
        <taxon>Eukaryota</taxon>
        <taxon>Metazoa</taxon>
        <taxon>Chordata</taxon>
        <taxon>Tunicata</taxon>
        <taxon>Appendicularia</taxon>
        <taxon>Copelata</taxon>
        <taxon>Oikopleuridae</taxon>
        <taxon>Oikopleura</taxon>
    </lineage>
</organism>
<comment type="catalytic activity">
    <reaction evidence="13">
        <text>D-ribose 5-phosphate + ATP = 5-phospho-alpha-D-ribose 1-diphosphate + AMP + H(+)</text>
        <dbReference type="Rhea" id="RHEA:15609"/>
        <dbReference type="ChEBI" id="CHEBI:15378"/>
        <dbReference type="ChEBI" id="CHEBI:30616"/>
        <dbReference type="ChEBI" id="CHEBI:58017"/>
        <dbReference type="ChEBI" id="CHEBI:78346"/>
        <dbReference type="ChEBI" id="CHEBI:456215"/>
        <dbReference type="EC" id="2.7.6.1"/>
    </reaction>
</comment>
<comment type="pathway">
    <text evidence="2">Metabolic intermediate biosynthesis; 5-phospho-alpha-D-ribose 1-diphosphate biosynthesis; 5-phospho-alpha-D-ribose 1-diphosphate from D-ribose 5-phosphate (route I): step 1/1.</text>
</comment>
<name>A0ABN7S4A6_OIKDI</name>
<evidence type="ECO:0000256" key="1">
    <source>
        <dbReference type="ARBA" id="ARBA00003018"/>
    </source>
</evidence>
<sequence>MAEVGLIGLFPELTIGDQSKRVKAATGLCTGLAGASENEKVAHDVKYSFERLIKGLSANKGWSRPGFCLGLTAILSEVPEIDTAEVIEFMRTTLADKTDPDNFKGLALGRCFCMAAIIKSGRATGEHRLEVLSQLFKILVKRPYLRQLVCQVIVELIETAENMEEFSSEIAEHLTRVGPDLTTNADLAYVLFKIQKRSLITPDDFRVFWGSKEIMPEDKPKKAFEKLKVILHGATSRHPKTHPIIKLICDEALASSSFADFWDHYEKESQKLPWEKKYVTMELLNYAVISTKSTEQLVPLLSGEACRLARNSLIHSERFLFHQAEAFVKTIGDLVKSSDAEKQRVIFMSLLKFTPLTKQFCMAVIKNLSSKNHIWFAKWFVNAFNKGKDDMFEIDLGDPSAMRKWLVQNLNIFIKTSLDHESLWYIVRTLIVIAFFNVGKLSKKCDIPELKASREDFKPDELREATQVLINAVVSGADHGLSMKAVDFMDKLMKQKGVSTNLELSEATEDTWKTMIELKSVIQKHKYSKVLSSLTCECALSIFVENREDNVIMLNDLMELIKNDQVDEEAIVEILLSLLVSESGKNRTMVLGCFRQLMNNCSLSALQLVADAINPATSALEVEDENEDSEDDDGVEDMSEESSQEKAESSSQEKESDSESEGEDEEEEDDLESDDEGVSSASDVDEEEEDQINHLRSRLKAAMGDAAASEDDSEDEDEMTDEQMMAMDDAIGAAFKSMTSKKRDAAAIQLQKRNFTLRVMDLADAYLTRNSGEEKSLVFMTPLLNCAKTRTPSEISKKATKLLTSNFCNSKKKICKTYDQEAVLDILDRLASDIKTYNGIEYVSLVQNVIFFVFKCLRERFNNCEEELTKCLQTMIDGHFAKKTTHTPLKFLQDVTERFPELIRLMIPLTKKYFTDAPNVYKKASAIELVTKAYASATGEILETITETISDIVAKSEGSKHELKAERQIDLVAELLKVMNKRSEKFKEVTNIRDNVLQVLEIEEIKSVKGFGKVRTQVDMFVAKIDPSFTEKTKAEKIAEKKKQTEARIQNKIARDEARKAKFEAIKKEKMEKIPVGKAKCTKFANGETNVEIQESVRGEDVFIVQTGCCSDGSNGIKASINDHLMELLIMINACKIASAQRVTALIPNFPYARQDKKDKSRAPITAKLVANQLTTSGADHIITMDLHASQIQGFFDLPVDNLYAEPRVELWIRENVPQFENCVIVSPDAGGAKRVTSLADKLNTDFALIHKERKKANEVANMVLVGDVQGRPAILLDDMADTCGTLKMAADKLIESGATEVYAIVTHGIFSRDAIEKINSSKIKFIAVTNSMPQEKNMKLSSKIKIIDISGILAETIRRTHNGESLEVAKGFRLPTVPDEAYKNLQNHLNSYDVGVLIALEKMCLALKSMMLSLMVIERKLSIEECVRLSRLENEYQKETWGTVEYHHTVEECDIRAKVAAQALFIRFSVEDIDSDPKLISDYTL</sequence>
<reference evidence="16 17" key="1">
    <citation type="submission" date="2021-04" db="EMBL/GenBank/DDBJ databases">
        <authorList>
            <person name="Bliznina A."/>
        </authorList>
    </citation>
    <scope>NUCLEOTIDE SEQUENCE [LARGE SCALE GENOMIC DNA]</scope>
</reference>
<evidence type="ECO:0000256" key="2">
    <source>
        <dbReference type="ARBA" id="ARBA00004996"/>
    </source>
</evidence>
<evidence type="ECO:0000256" key="8">
    <source>
        <dbReference type="ARBA" id="ARBA00022741"/>
    </source>
</evidence>
<keyword evidence="10" id="KW-0067">ATP-binding</keyword>
<evidence type="ECO:0000313" key="16">
    <source>
        <dbReference type="EMBL" id="CAG5089657.1"/>
    </source>
</evidence>
<dbReference type="InterPro" id="IPR007015">
    <property type="entry name" value="DNA_pol_V/MYBBP1A"/>
</dbReference>
<dbReference type="SMART" id="SM01400">
    <property type="entry name" value="Pribosyltran_N"/>
    <property type="match status" value="1"/>
</dbReference>
<keyword evidence="6" id="KW-0479">Metal-binding</keyword>
<evidence type="ECO:0000256" key="6">
    <source>
        <dbReference type="ARBA" id="ARBA00022723"/>
    </source>
</evidence>
<dbReference type="EMBL" id="OU015568">
    <property type="protein sequence ID" value="CAG5089657.1"/>
    <property type="molecule type" value="Genomic_DNA"/>
</dbReference>
<feature type="compositionally biased region" description="Basic and acidic residues" evidence="14">
    <location>
        <begin position="643"/>
        <end position="657"/>
    </location>
</feature>
<keyword evidence="8" id="KW-0547">Nucleotide-binding</keyword>
<proteinExistence type="inferred from homology"/>
<dbReference type="Proteomes" id="UP001158576">
    <property type="component" value="Chromosome PAR"/>
</dbReference>
<accession>A0ABN7S4A6</accession>
<feature type="domain" description="Ribose-phosphate pyrophosphokinase N-terminal" evidence="15">
    <location>
        <begin position="1070"/>
        <end position="1178"/>
    </location>
</feature>
<evidence type="ECO:0000256" key="11">
    <source>
        <dbReference type="ARBA" id="ARBA00022842"/>
    </source>
</evidence>
<evidence type="ECO:0000256" key="14">
    <source>
        <dbReference type="SAM" id="MobiDB-lite"/>
    </source>
</evidence>
<dbReference type="Pfam" id="PF04931">
    <property type="entry name" value="DNA_pol_phi"/>
    <property type="match status" value="1"/>
</dbReference>
<evidence type="ECO:0000259" key="15">
    <source>
        <dbReference type="Pfam" id="PF13793"/>
    </source>
</evidence>
<keyword evidence="7" id="KW-0545">Nucleotide biosynthesis</keyword>
<dbReference type="Gene3D" id="3.40.50.2020">
    <property type="match status" value="2"/>
</dbReference>
<keyword evidence="17" id="KW-1185">Reference proteome</keyword>
<evidence type="ECO:0000256" key="4">
    <source>
        <dbReference type="ARBA" id="ARBA00013247"/>
    </source>
</evidence>
<evidence type="ECO:0000256" key="7">
    <source>
        <dbReference type="ARBA" id="ARBA00022727"/>
    </source>
</evidence>
<keyword evidence="11" id="KW-0460">Magnesium</keyword>
<dbReference type="InterPro" id="IPR029057">
    <property type="entry name" value="PRTase-like"/>
</dbReference>
<dbReference type="InterPro" id="IPR005946">
    <property type="entry name" value="Rib-P_diPkinase"/>
</dbReference>
<comment type="similarity">
    <text evidence="3">Belongs to the ribose-phosphate pyrophosphokinase family.</text>
</comment>
<evidence type="ECO:0000256" key="13">
    <source>
        <dbReference type="ARBA" id="ARBA00049535"/>
    </source>
</evidence>
<evidence type="ECO:0000313" key="17">
    <source>
        <dbReference type="Proteomes" id="UP001158576"/>
    </source>
</evidence>
<feature type="compositionally biased region" description="Acidic residues" evidence="14">
    <location>
        <begin position="621"/>
        <end position="642"/>
    </location>
</feature>
<feature type="compositionally biased region" description="Acidic residues" evidence="14">
    <location>
        <begin position="708"/>
        <end position="720"/>
    </location>
</feature>
<dbReference type="CDD" id="cd06223">
    <property type="entry name" value="PRTases_typeI"/>
    <property type="match status" value="1"/>
</dbReference>
<feature type="region of interest" description="Disordered" evidence="14">
    <location>
        <begin position="617"/>
        <end position="720"/>
    </location>
</feature>
<dbReference type="InterPro" id="IPR016024">
    <property type="entry name" value="ARM-type_fold"/>
</dbReference>
<dbReference type="NCBIfam" id="NF002320">
    <property type="entry name" value="PRK01259.1"/>
    <property type="match status" value="1"/>
</dbReference>
<dbReference type="PROSITE" id="PS00114">
    <property type="entry name" value="PRPP_SYNTHASE"/>
    <property type="match status" value="1"/>
</dbReference>
<dbReference type="SUPFAM" id="SSF48371">
    <property type="entry name" value="ARM repeat"/>
    <property type="match status" value="1"/>
</dbReference>
<dbReference type="Gene3D" id="1.10.3580.10">
    <property type="entry name" value="ATP12 ATPase"/>
    <property type="match status" value="1"/>
</dbReference>
<dbReference type="InterPro" id="IPR029099">
    <property type="entry name" value="Pribosyltran_N"/>
</dbReference>
<dbReference type="PANTHER" id="PTHR10210">
    <property type="entry name" value="RIBOSE-PHOSPHATE DIPHOSPHOKINASE FAMILY MEMBER"/>
    <property type="match status" value="1"/>
</dbReference>
<evidence type="ECO:0000256" key="10">
    <source>
        <dbReference type="ARBA" id="ARBA00022840"/>
    </source>
</evidence>
<dbReference type="Pfam" id="PF13793">
    <property type="entry name" value="Pribosyltran_N"/>
    <property type="match status" value="1"/>
</dbReference>
<dbReference type="InterPro" id="IPR000842">
    <property type="entry name" value="PRib_PP_synth_CS"/>
</dbReference>